<organism evidence="5 6">
    <name type="scientific">Candidatus Nitrosymbiomonas proteolyticus</name>
    <dbReference type="NCBI Taxonomy" id="2608984"/>
    <lineage>
        <taxon>Bacteria</taxon>
        <taxon>Bacillati</taxon>
        <taxon>Armatimonadota</taxon>
        <taxon>Armatimonadota incertae sedis</taxon>
        <taxon>Candidatus Nitrosymbiomonas</taxon>
    </lineage>
</organism>
<dbReference type="InterPro" id="IPR013785">
    <property type="entry name" value="Aldolase_TIM"/>
</dbReference>
<dbReference type="Pfam" id="PF00701">
    <property type="entry name" value="DHDPS"/>
    <property type="match status" value="1"/>
</dbReference>
<gene>
    <name evidence="5" type="ORF">NPRO_13720</name>
</gene>
<protein>
    <submittedName>
        <fullName evidence="5">Dihydrodipicolinate synthase</fullName>
    </submittedName>
</protein>
<dbReference type="EMBL" id="AP021858">
    <property type="protein sequence ID" value="BBO23777.1"/>
    <property type="molecule type" value="Genomic_DNA"/>
</dbReference>
<reference evidence="5" key="1">
    <citation type="journal article" name="DNA Res.">
        <title>The physiological potential of anammox bacteria as revealed by their core genome structure.</title>
        <authorList>
            <person name="Okubo T."/>
            <person name="Toyoda A."/>
            <person name="Fukuhara K."/>
            <person name="Uchiyama I."/>
            <person name="Harigaya Y."/>
            <person name="Kuroiwa M."/>
            <person name="Suzuki T."/>
            <person name="Murakami Y."/>
            <person name="Suwa Y."/>
            <person name="Takami H."/>
        </authorList>
    </citation>
    <scope>NUCLEOTIDE SEQUENCE</scope>
    <source>
        <strain evidence="5">317325-2</strain>
    </source>
</reference>
<evidence type="ECO:0000313" key="6">
    <source>
        <dbReference type="Proteomes" id="UP000662873"/>
    </source>
</evidence>
<proteinExistence type="inferred from homology"/>
<dbReference type="SUPFAM" id="SSF51569">
    <property type="entry name" value="Aldolase"/>
    <property type="match status" value="1"/>
</dbReference>
<dbReference type="SMART" id="SM01130">
    <property type="entry name" value="DHDPS"/>
    <property type="match status" value="1"/>
</dbReference>
<keyword evidence="1 2" id="KW-0456">Lyase</keyword>
<dbReference type="InterPro" id="IPR002220">
    <property type="entry name" value="DapA-like"/>
</dbReference>
<feature type="binding site" evidence="4">
    <location>
        <position position="205"/>
    </location>
    <ligand>
        <name>pyruvate</name>
        <dbReference type="ChEBI" id="CHEBI:15361"/>
    </ligand>
</feature>
<evidence type="ECO:0000256" key="2">
    <source>
        <dbReference type="PIRNR" id="PIRNR001365"/>
    </source>
</evidence>
<sequence length="301" mass="32640">MNWQGVLPAITTPFGDRLEVDVEFLARHVDWLIGNGCVGIVPLGSLGEGATLDFEEKREILRTCVAASEGRVPVVAGIAALSTRDAVHLAREAEKTGCEGLMVLPAYVYKGDSRETLLHFSAVLGATDLPCMIYNNPIAYSVDLMPSQIAFLAERHSNVQAVKESSADVRRITELRALCGDALEVLVGVDDLIVEGIAAGATGWIAGLVNALPAESVRLFAECRESGPESVETLYRWFLPLLRLDTVPKFVQLIKLVQQEVGMGSERVRPPRLELVGEERDRALAIIREALSTRPELAGLG</sequence>
<dbReference type="AlphaFoldDB" id="A0A809S4Q7"/>
<dbReference type="PRINTS" id="PR00146">
    <property type="entry name" value="DHPICSNTHASE"/>
</dbReference>
<comment type="similarity">
    <text evidence="2">Belongs to the DapA family.</text>
</comment>
<dbReference type="PANTHER" id="PTHR12128:SF72">
    <property type="entry name" value="DIHYDRODIPICOLINATE SYNTHASE"/>
    <property type="match status" value="1"/>
</dbReference>
<dbReference type="Gene3D" id="3.20.20.70">
    <property type="entry name" value="Aldolase class I"/>
    <property type="match status" value="1"/>
</dbReference>
<dbReference type="PANTHER" id="PTHR12128">
    <property type="entry name" value="DIHYDRODIPICOLINATE SYNTHASE"/>
    <property type="match status" value="1"/>
</dbReference>
<accession>A0A809S4Q7</accession>
<dbReference type="KEGG" id="npy:NPRO_13720"/>
<name>A0A809S4Q7_9BACT</name>
<feature type="active site" description="Proton donor/acceptor" evidence="3">
    <location>
        <position position="134"/>
    </location>
</feature>
<evidence type="ECO:0000313" key="5">
    <source>
        <dbReference type="EMBL" id="BBO23777.1"/>
    </source>
</evidence>
<dbReference type="PIRSF" id="PIRSF001365">
    <property type="entry name" value="DHDPS"/>
    <property type="match status" value="1"/>
</dbReference>
<feature type="active site" description="Schiff-base intermediate with substrate" evidence="3">
    <location>
        <position position="163"/>
    </location>
</feature>
<dbReference type="GO" id="GO:0008840">
    <property type="term" value="F:4-hydroxy-tetrahydrodipicolinate synthase activity"/>
    <property type="evidence" value="ECO:0007669"/>
    <property type="project" value="TreeGrafter"/>
</dbReference>
<dbReference type="Proteomes" id="UP000662873">
    <property type="component" value="Chromosome"/>
</dbReference>
<evidence type="ECO:0000256" key="4">
    <source>
        <dbReference type="PIRSR" id="PIRSR001365-2"/>
    </source>
</evidence>
<evidence type="ECO:0000256" key="1">
    <source>
        <dbReference type="ARBA" id="ARBA00023239"/>
    </source>
</evidence>
<dbReference type="CDD" id="cd00408">
    <property type="entry name" value="DHDPS-like"/>
    <property type="match status" value="1"/>
</dbReference>
<evidence type="ECO:0000256" key="3">
    <source>
        <dbReference type="PIRSR" id="PIRSR001365-1"/>
    </source>
</evidence>